<dbReference type="PANTHER" id="PTHR12673">
    <property type="entry name" value="FACIOGENITAL DYSPLASIA PROTEIN"/>
    <property type="match status" value="1"/>
</dbReference>
<dbReference type="Proteomes" id="UP000812966">
    <property type="component" value="Unassembled WGS sequence"/>
</dbReference>
<reference evidence="3" key="1">
    <citation type="submission" date="2020-04" db="EMBL/GenBank/DDBJ databases">
        <title>Analysis of mating type loci in Filobasidium floriforme.</title>
        <authorList>
            <person name="Nowrousian M."/>
        </authorList>
    </citation>
    <scope>NUCLEOTIDE SEQUENCE</scope>
    <source>
        <strain evidence="3">CBS 6242</strain>
    </source>
</reference>
<proteinExistence type="predicted"/>
<accession>A0A8K0NNU0</accession>
<dbReference type="GO" id="GO:0005085">
    <property type="term" value="F:guanyl-nucleotide exchange factor activity"/>
    <property type="evidence" value="ECO:0007669"/>
    <property type="project" value="InterPro"/>
</dbReference>
<dbReference type="Gene3D" id="3.80.10.10">
    <property type="entry name" value="Ribonuclease Inhibitor"/>
    <property type="match status" value="1"/>
</dbReference>
<evidence type="ECO:0000256" key="1">
    <source>
        <dbReference type="SAM" id="MobiDB-lite"/>
    </source>
</evidence>
<feature type="region of interest" description="Disordered" evidence="1">
    <location>
        <begin position="57"/>
        <end position="206"/>
    </location>
</feature>
<feature type="region of interest" description="Disordered" evidence="1">
    <location>
        <begin position="508"/>
        <end position="531"/>
    </location>
</feature>
<dbReference type="SUPFAM" id="SSF52058">
    <property type="entry name" value="L domain-like"/>
    <property type="match status" value="1"/>
</dbReference>
<feature type="region of interest" description="Disordered" evidence="1">
    <location>
        <begin position="707"/>
        <end position="749"/>
    </location>
</feature>
<evidence type="ECO:0000259" key="2">
    <source>
        <dbReference type="PROSITE" id="PS50010"/>
    </source>
</evidence>
<feature type="compositionally biased region" description="Polar residues" evidence="1">
    <location>
        <begin position="794"/>
        <end position="809"/>
    </location>
</feature>
<keyword evidence="4" id="KW-1185">Reference proteome</keyword>
<gene>
    <name evidence="3" type="ORF">FFLO_02757</name>
</gene>
<dbReference type="SUPFAM" id="SSF48065">
    <property type="entry name" value="DBL homology domain (DH-domain)"/>
    <property type="match status" value="1"/>
</dbReference>
<feature type="compositionally biased region" description="Basic and acidic residues" evidence="1">
    <location>
        <begin position="109"/>
        <end position="125"/>
    </location>
</feature>
<dbReference type="CDD" id="cd00160">
    <property type="entry name" value="RhoGEF"/>
    <property type="match status" value="1"/>
</dbReference>
<feature type="compositionally biased region" description="Basic and acidic residues" evidence="1">
    <location>
        <begin position="57"/>
        <end position="73"/>
    </location>
</feature>
<feature type="domain" description="DH" evidence="2">
    <location>
        <begin position="886"/>
        <end position="1150"/>
    </location>
</feature>
<dbReference type="SMART" id="SM00325">
    <property type="entry name" value="RhoGEF"/>
    <property type="match status" value="1"/>
</dbReference>
<name>A0A8K0NNU0_9TREE</name>
<organism evidence="3 4">
    <name type="scientific">Filobasidium floriforme</name>
    <dbReference type="NCBI Taxonomy" id="5210"/>
    <lineage>
        <taxon>Eukaryota</taxon>
        <taxon>Fungi</taxon>
        <taxon>Dikarya</taxon>
        <taxon>Basidiomycota</taxon>
        <taxon>Agaricomycotina</taxon>
        <taxon>Tremellomycetes</taxon>
        <taxon>Filobasidiales</taxon>
        <taxon>Filobasidiaceae</taxon>
        <taxon>Filobasidium</taxon>
    </lineage>
</organism>
<evidence type="ECO:0000313" key="3">
    <source>
        <dbReference type="EMBL" id="KAG7558287.1"/>
    </source>
</evidence>
<dbReference type="InterPro" id="IPR011993">
    <property type="entry name" value="PH-like_dom_sf"/>
</dbReference>
<sequence>MEGFDQPKARTVMQPPGYGNFIQSSAFNMTTSDDHHDLSPDAVPDIAQVFTMYKLNEPVERPPYRQSRTHPETGHWSTGGTSSANQNELASRGIDHAEPLLHQAASSDRPYRNASPEKRARERAPVHGRSSTYAGMAPAPSRQRSGIGDGYARTSPSTDYHQRYTAPVPGEGVFVRPLTSDYSGPSYDNFGMKSPDANSEPSDDSLVTDGAVEETFQGRASIYHPNEVSDSSFANFSRSTSVSSFGQRSQGLPSPVVTDRLSSQALDLIDEGKSKTIDSARVARWGGPVQLVTRLENEKAGQFDGGVIEDLKGSTHVLLSSHELRKQIFPLLAALLPIICGSLVVLDVHDSLLQGLPDGLSRCHALEELNISGNPISEVPIWLGELINLRVAMMDDCNLRSLPSSLMAAQHLHTICVRRNRLISLPSWLSQLPRLEMLLIDGNPFVGPWKTLSETITAPSAATRHSQVLERTNSFSRQPREVVNDFTIRSTAMTQHLDNQAANAATNSTQVFEQSPHAGSPADLSQGPNRIPKGLRRMQSANALLSVGSEHDRRPQMHVTASATATLGRAGLGVARDDRTAAISDEEDDMEILSMPKDEPAVTNKGRKWGFLRKMSMGKMRASSLNNNQTAPPVPEVRGRISSAPSQEGSIKRKLQKPTLEKLDVSGQKTTSRYDRGKRRSFLPILEGPPLLNVAIPSFSASPFSVSTLSLHGPSESDSMGKASAVESPASSINPPSGPSSRGSQPASAMTYQTGLKSVISYLGDLYDLSLPVPAVLGGAEVIQSETGTASASISVTSEARSGASSPHIGTNAEPNRHMGIRNPTPQNIAYDRSRAEASPNGPLSPALTDRSGTGELPSSRRPPSVAKAAEEVATSLKRYKDDPLVRHGVIKHIIDTERSYVRGLQDLVSIYVRPASQPISKGDMETVIPANERKIVFGGVEGILQFHSQSFLPALEKAAEPLLRSKQALNGDSSQRLAIHIANVFKQYHPFMRQYSAYINNFDYALMRLESWTGASEKLAAHQGSSQVESNSGHHADATSLTAGAITAGLGIASGGPLGKSGNAPSHTGLTVAQRKRIKSFLKQCRKHHRHTQLNLESYLLLPVQRIPRYRMLLEDLARCTPPHHDSFGDPIEDALQEMVTLASTMNEEKRDSESRRKLVKWQQRIRGRFATPLVQAHRRLLLDGQLVITRNVKRSATLVEVPEHMVNGDDNHDRTITSAKSIVQVETLAPEVMERPVLVLLATDMMLLCKDPSHGRDPDCTVELFAVLKLQTKRRPASVINGNGIRLVDNRNILYLSAPTPHDAYTWVQTINDSFESTR</sequence>
<dbReference type="Pfam" id="PF00621">
    <property type="entry name" value="RhoGEF"/>
    <property type="match status" value="1"/>
</dbReference>
<dbReference type="GO" id="GO:0005737">
    <property type="term" value="C:cytoplasm"/>
    <property type="evidence" value="ECO:0007669"/>
    <property type="project" value="TreeGrafter"/>
</dbReference>
<dbReference type="Gene3D" id="1.20.900.10">
    <property type="entry name" value="Dbl homology (DH) domain"/>
    <property type="match status" value="1"/>
</dbReference>
<dbReference type="InterPro" id="IPR000219">
    <property type="entry name" value="DH_dom"/>
</dbReference>
<dbReference type="PANTHER" id="PTHR12673:SF270">
    <property type="entry name" value="FYVE-TYPE DOMAIN-CONTAINING PROTEIN"/>
    <property type="match status" value="1"/>
</dbReference>
<protein>
    <recommendedName>
        <fullName evidence="2">DH domain-containing protein</fullName>
    </recommendedName>
</protein>
<feature type="region of interest" description="Disordered" evidence="1">
    <location>
        <begin position="794"/>
        <end position="867"/>
    </location>
</feature>
<evidence type="ECO:0000313" key="4">
    <source>
        <dbReference type="Proteomes" id="UP000812966"/>
    </source>
</evidence>
<comment type="caution">
    <text evidence="3">The sequence shown here is derived from an EMBL/GenBank/DDBJ whole genome shotgun (WGS) entry which is preliminary data.</text>
</comment>
<dbReference type="InterPro" id="IPR032675">
    <property type="entry name" value="LRR_dom_sf"/>
</dbReference>
<feature type="compositionally biased region" description="Polar residues" evidence="1">
    <location>
        <begin position="75"/>
        <end position="89"/>
    </location>
</feature>
<feature type="compositionally biased region" description="Low complexity" evidence="1">
    <location>
        <begin position="728"/>
        <end position="749"/>
    </location>
</feature>
<dbReference type="EMBL" id="JABELV010000046">
    <property type="protein sequence ID" value="KAG7558287.1"/>
    <property type="molecule type" value="Genomic_DNA"/>
</dbReference>
<feature type="region of interest" description="Disordered" evidence="1">
    <location>
        <begin position="623"/>
        <end position="676"/>
    </location>
</feature>
<dbReference type="Gene3D" id="2.30.29.30">
    <property type="entry name" value="Pleckstrin-homology domain (PH domain)/Phosphotyrosine-binding domain (PTB)"/>
    <property type="match status" value="1"/>
</dbReference>
<dbReference type="InterPro" id="IPR035899">
    <property type="entry name" value="DBL_dom_sf"/>
</dbReference>
<dbReference type="PROSITE" id="PS50010">
    <property type="entry name" value="DH_2"/>
    <property type="match status" value="1"/>
</dbReference>
<dbReference type="InterPro" id="IPR051092">
    <property type="entry name" value="FYVE_RhoGEF_PH"/>
</dbReference>